<evidence type="ECO:0000259" key="4">
    <source>
        <dbReference type="PROSITE" id="PS51118"/>
    </source>
</evidence>
<dbReference type="Gene3D" id="1.10.10.10">
    <property type="entry name" value="Winged helix-like DNA-binding domain superfamily/Winged helix DNA-binding domain"/>
    <property type="match status" value="1"/>
</dbReference>
<keyword evidence="1" id="KW-0805">Transcription regulation</keyword>
<sequence length="150" mass="16698">MADQTDVRECPIARTLQVVGEKWSLLAIREIILGNRRFEEIRRYTGAPRDILTARLRKLEADGIVTRSEYQQRPSRFEYQLTELGWSLSPVLTVLRSWGDTHLPVPGGPSLVIEHDCGAELTPEVICAECGRPVGPKSTHPRSAPAQLAG</sequence>
<evidence type="ECO:0000256" key="1">
    <source>
        <dbReference type="ARBA" id="ARBA00023015"/>
    </source>
</evidence>
<accession>A0A939QM14</accession>
<feature type="domain" description="HTH hxlR-type" evidence="4">
    <location>
        <begin position="10"/>
        <end position="107"/>
    </location>
</feature>
<evidence type="ECO:0000256" key="3">
    <source>
        <dbReference type="ARBA" id="ARBA00023163"/>
    </source>
</evidence>
<gene>
    <name evidence="5" type="ORF">J5V96_16765</name>
</gene>
<proteinExistence type="predicted"/>
<dbReference type="RefSeq" id="WP_208505600.1">
    <property type="nucleotide sequence ID" value="NZ_JAGFOA010000008.1"/>
</dbReference>
<dbReference type="PANTHER" id="PTHR33204">
    <property type="entry name" value="TRANSCRIPTIONAL REGULATOR, MARR FAMILY"/>
    <property type="match status" value="1"/>
</dbReference>
<organism evidence="5 6">
    <name type="scientific">Microbacterium stercoris</name>
    <dbReference type="NCBI Taxonomy" id="2820289"/>
    <lineage>
        <taxon>Bacteria</taxon>
        <taxon>Bacillati</taxon>
        <taxon>Actinomycetota</taxon>
        <taxon>Actinomycetes</taxon>
        <taxon>Micrococcales</taxon>
        <taxon>Microbacteriaceae</taxon>
        <taxon>Microbacterium</taxon>
    </lineage>
</organism>
<keyword evidence="6" id="KW-1185">Reference proteome</keyword>
<keyword evidence="2" id="KW-0238">DNA-binding</keyword>
<comment type="caution">
    <text evidence="5">The sequence shown here is derived from an EMBL/GenBank/DDBJ whole genome shotgun (WGS) entry which is preliminary data.</text>
</comment>
<dbReference type="EMBL" id="JAGFOA010000008">
    <property type="protein sequence ID" value="MBO3665154.1"/>
    <property type="molecule type" value="Genomic_DNA"/>
</dbReference>
<dbReference type="InterPro" id="IPR002577">
    <property type="entry name" value="HTH_HxlR"/>
</dbReference>
<reference evidence="5" key="1">
    <citation type="submission" date="2021-03" db="EMBL/GenBank/DDBJ databases">
        <title>Microbacterium sp. nov., a novel actinobacterium isolated from cow dung.</title>
        <authorList>
            <person name="Zhang L."/>
        </authorList>
    </citation>
    <scope>NUCLEOTIDE SEQUENCE</scope>
    <source>
        <strain evidence="5">NEAU-LLB</strain>
    </source>
</reference>
<protein>
    <submittedName>
        <fullName evidence="5">Helix-turn-helix transcriptional regulator</fullName>
    </submittedName>
</protein>
<dbReference type="InterPro" id="IPR036388">
    <property type="entry name" value="WH-like_DNA-bd_sf"/>
</dbReference>
<dbReference type="PROSITE" id="PS51118">
    <property type="entry name" value="HTH_HXLR"/>
    <property type="match status" value="1"/>
</dbReference>
<evidence type="ECO:0000256" key="2">
    <source>
        <dbReference type="ARBA" id="ARBA00023125"/>
    </source>
</evidence>
<dbReference type="PANTHER" id="PTHR33204:SF18">
    <property type="entry name" value="TRANSCRIPTIONAL REGULATORY PROTEIN"/>
    <property type="match status" value="1"/>
</dbReference>
<evidence type="ECO:0000313" key="6">
    <source>
        <dbReference type="Proteomes" id="UP000680132"/>
    </source>
</evidence>
<dbReference type="InterPro" id="IPR036390">
    <property type="entry name" value="WH_DNA-bd_sf"/>
</dbReference>
<dbReference type="Pfam" id="PF01638">
    <property type="entry name" value="HxlR"/>
    <property type="match status" value="1"/>
</dbReference>
<evidence type="ECO:0000313" key="5">
    <source>
        <dbReference type="EMBL" id="MBO3665154.1"/>
    </source>
</evidence>
<dbReference type="AlphaFoldDB" id="A0A939QM14"/>
<dbReference type="GO" id="GO:0003677">
    <property type="term" value="F:DNA binding"/>
    <property type="evidence" value="ECO:0007669"/>
    <property type="project" value="UniProtKB-KW"/>
</dbReference>
<name>A0A939QM14_9MICO</name>
<keyword evidence="3" id="KW-0804">Transcription</keyword>
<dbReference type="SUPFAM" id="SSF46785">
    <property type="entry name" value="Winged helix' DNA-binding domain"/>
    <property type="match status" value="1"/>
</dbReference>
<dbReference type="Proteomes" id="UP000680132">
    <property type="component" value="Unassembled WGS sequence"/>
</dbReference>